<proteinExistence type="predicted"/>
<evidence type="ECO:0000259" key="2">
    <source>
        <dbReference type="Pfam" id="PF13648"/>
    </source>
</evidence>
<evidence type="ECO:0000313" key="3">
    <source>
        <dbReference type="EMBL" id="SHJ69968.1"/>
    </source>
</evidence>
<organism evidence="3 4">
    <name type="scientific">Flavobacterium haoranii</name>
    <dbReference type="NCBI Taxonomy" id="683124"/>
    <lineage>
        <taxon>Bacteria</taxon>
        <taxon>Pseudomonadati</taxon>
        <taxon>Bacteroidota</taxon>
        <taxon>Flavobacteriia</taxon>
        <taxon>Flavobacteriales</taxon>
        <taxon>Flavobacteriaceae</taxon>
        <taxon>Flavobacterium</taxon>
    </lineage>
</organism>
<evidence type="ECO:0000256" key="1">
    <source>
        <dbReference type="SAM" id="SignalP"/>
    </source>
</evidence>
<gene>
    <name evidence="3" type="ORF">SAMN05444337_2478</name>
</gene>
<reference evidence="4" key="1">
    <citation type="submission" date="2016-11" db="EMBL/GenBank/DDBJ databases">
        <authorList>
            <person name="Varghese N."/>
            <person name="Submissions S."/>
        </authorList>
    </citation>
    <scope>NUCLEOTIDE SEQUENCE [LARGE SCALE GENOMIC DNA]</scope>
    <source>
        <strain evidence="4">DSM 22807</strain>
    </source>
</reference>
<keyword evidence="1" id="KW-0732">Signal</keyword>
<dbReference type="Proteomes" id="UP000184232">
    <property type="component" value="Unassembled WGS sequence"/>
</dbReference>
<feature type="domain" description="Lipocalin-like" evidence="2">
    <location>
        <begin position="36"/>
        <end position="113"/>
    </location>
</feature>
<sequence length="154" mass="17629">MKKLALLFVFTIMIMNCKSTSAVDNYVNYEAQRNVKGTWMVTNVEYPNSNYIQINLLDIASSNCFKNSTWNFISNNNKGSITFPNNCSQNRDITWYINNDGQMVLKILGSESSRKTDTGYVLDYIPVNSDKFILRDKVSVASNTVEFSLTFERL</sequence>
<feature type="signal peptide" evidence="1">
    <location>
        <begin position="1"/>
        <end position="21"/>
    </location>
</feature>
<accession>A0A1M6LFS0</accession>
<dbReference type="Pfam" id="PF13648">
    <property type="entry name" value="Lipocalin_4"/>
    <property type="match status" value="1"/>
</dbReference>
<name>A0A1M6LFS0_9FLAO</name>
<protein>
    <submittedName>
        <fullName evidence="3">Lipocalin-like domain-containing protein</fullName>
    </submittedName>
</protein>
<dbReference type="InterPro" id="IPR024311">
    <property type="entry name" value="Lipocalin-like"/>
</dbReference>
<feature type="chain" id="PRO_5012115983" evidence="1">
    <location>
        <begin position="22"/>
        <end position="154"/>
    </location>
</feature>
<dbReference type="OrthoDB" id="1121756at2"/>
<dbReference type="AlphaFoldDB" id="A0A1M6LFS0"/>
<keyword evidence="4" id="KW-1185">Reference proteome</keyword>
<evidence type="ECO:0000313" key="4">
    <source>
        <dbReference type="Proteomes" id="UP000184232"/>
    </source>
</evidence>
<dbReference type="EMBL" id="FQZH01000005">
    <property type="protein sequence ID" value="SHJ69968.1"/>
    <property type="molecule type" value="Genomic_DNA"/>
</dbReference>
<dbReference type="RefSeq" id="WP_072785542.1">
    <property type="nucleotide sequence ID" value="NZ_CP045292.1"/>
</dbReference>
<dbReference type="STRING" id="683124.SAMN05444337_2478"/>